<dbReference type="CDD" id="cd00364">
    <property type="entry name" value="Ribosomal_uS17"/>
    <property type="match status" value="1"/>
</dbReference>
<dbReference type="GO" id="GO:0022627">
    <property type="term" value="C:cytosolic small ribosomal subunit"/>
    <property type="evidence" value="ECO:0007669"/>
    <property type="project" value="UniProtKB-UniRule"/>
</dbReference>
<dbReference type="AlphaFoldDB" id="U5DNP1"/>
<dbReference type="PATRIC" id="fig|582515.4.peg.1288"/>
<evidence type="ECO:0000256" key="8">
    <source>
        <dbReference type="SAM" id="MobiDB-lite"/>
    </source>
</evidence>
<keyword evidence="5 6" id="KW-0687">Ribonucleoprotein</keyword>
<dbReference type="InterPro" id="IPR000266">
    <property type="entry name" value="Ribosomal_uS17"/>
</dbReference>
<dbReference type="EMBL" id="ASSJ01000030">
    <property type="protein sequence ID" value="ERN42224.1"/>
    <property type="molecule type" value="Genomic_DNA"/>
</dbReference>
<dbReference type="Gene3D" id="2.40.50.140">
    <property type="entry name" value="Nucleic acid-binding proteins"/>
    <property type="match status" value="1"/>
</dbReference>
<dbReference type="InParanoid" id="U5DNP1"/>
<evidence type="ECO:0000313" key="10">
    <source>
        <dbReference type="Proteomes" id="UP000016960"/>
    </source>
</evidence>
<dbReference type="InterPro" id="IPR019984">
    <property type="entry name" value="Ribosomal_uS17_bact/chlr"/>
</dbReference>
<dbReference type="GO" id="GO:0003735">
    <property type="term" value="F:structural constituent of ribosome"/>
    <property type="evidence" value="ECO:0007669"/>
    <property type="project" value="UniProtKB-UniRule"/>
</dbReference>
<dbReference type="InterPro" id="IPR012340">
    <property type="entry name" value="NA-bd_OB-fold"/>
</dbReference>
<evidence type="ECO:0000256" key="1">
    <source>
        <dbReference type="ARBA" id="ARBA00010254"/>
    </source>
</evidence>
<name>U5DNP1_9CHRO</name>
<dbReference type="Proteomes" id="UP000016960">
    <property type="component" value="Unassembled WGS sequence"/>
</dbReference>
<dbReference type="HAMAP" id="MF_01345_B">
    <property type="entry name" value="Ribosomal_uS17_B"/>
    <property type="match status" value="1"/>
</dbReference>
<feature type="compositionally biased region" description="Low complexity" evidence="8">
    <location>
        <begin position="103"/>
        <end position="121"/>
    </location>
</feature>
<dbReference type="PROSITE" id="PS00056">
    <property type="entry name" value="RIBOSOMAL_S17"/>
    <property type="match status" value="1"/>
</dbReference>
<dbReference type="PANTHER" id="PTHR10744">
    <property type="entry name" value="40S RIBOSOMAL PROTEIN S11 FAMILY MEMBER"/>
    <property type="match status" value="1"/>
</dbReference>
<dbReference type="GO" id="GO:0019843">
    <property type="term" value="F:rRNA binding"/>
    <property type="evidence" value="ECO:0007669"/>
    <property type="project" value="UniProtKB-UniRule"/>
</dbReference>
<dbReference type="InterPro" id="IPR019979">
    <property type="entry name" value="Ribosomal_uS17_CS"/>
</dbReference>
<evidence type="ECO:0000256" key="6">
    <source>
        <dbReference type="HAMAP-Rule" id="MF_01345"/>
    </source>
</evidence>
<comment type="function">
    <text evidence="6">One of the primary rRNA binding proteins, it binds specifically to the 5'-end of 16S ribosomal RNA.</text>
</comment>
<accession>U5DNP1</accession>
<gene>
    <name evidence="6" type="primary">rpsQ</name>
    <name evidence="6" type="synonym">rps17</name>
    <name evidence="9" type="ORF">KR51_00011530</name>
</gene>
<dbReference type="GO" id="GO:0006412">
    <property type="term" value="P:translation"/>
    <property type="evidence" value="ECO:0007669"/>
    <property type="project" value="UniProtKB-UniRule"/>
</dbReference>
<dbReference type="PANTHER" id="PTHR10744:SF1">
    <property type="entry name" value="SMALL RIBOSOMAL SUBUNIT PROTEIN US17M"/>
    <property type="match status" value="1"/>
</dbReference>
<dbReference type="eggNOG" id="COG0186">
    <property type="taxonomic scope" value="Bacteria"/>
</dbReference>
<evidence type="ECO:0000256" key="7">
    <source>
        <dbReference type="RuleBase" id="RU003872"/>
    </source>
</evidence>
<dbReference type="NCBIfam" id="NF004123">
    <property type="entry name" value="PRK05610.1"/>
    <property type="match status" value="1"/>
</dbReference>
<organism evidence="9 10">
    <name type="scientific">Rubidibacter lacunae KORDI 51-2</name>
    <dbReference type="NCBI Taxonomy" id="582515"/>
    <lineage>
        <taxon>Bacteria</taxon>
        <taxon>Bacillati</taxon>
        <taxon>Cyanobacteriota</taxon>
        <taxon>Cyanophyceae</taxon>
        <taxon>Oscillatoriophycideae</taxon>
        <taxon>Chroococcales</taxon>
        <taxon>Aphanothecaceae</taxon>
        <taxon>Rubidibacter</taxon>
    </lineage>
</organism>
<dbReference type="PRINTS" id="PR00973">
    <property type="entry name" value="RIBOSOMALS17"/>
</dbReference>
<comment type="similarity">
    <text evidence="1 6 7">Belongs to the universal ribosomal protein uS17 family.</text>
</comment>
<keyword evidence="10" id="KW-1185">Reference proteome</keyword>
<reference evidence="9 10" key="1">
    <citation type="submission" date="2013-05" db="EMBL/GenBank/DDBJ databases">
        <title>Draft genome sequence of Rubidibacter lacunae KORDI 51-2.</title>
        <authorList>
            <person name="Choi D.H."/>
            <person name="Noh J.H."/>
            <person name="Kwon K.-K."/>
            <person name="Lee J.-H."/>
            <person name="Ryu J.-Y."/>
        </authorList>
    </citation>
    <scope>NUCLEOTIDE SEQUENCE [LARGE SCALE GENOMIC DNA]</scope>
    <source>
        <strain evidence="9 10">KORDI 51-2</strain>
    </source>
</reference>
<dbReference type="SUPFAM" id="SSF50249">
    <property type="entry name" value="Nucleic acid-binding proteins"/>
    <property type="match status" value="1"/>
</dbReference>
<evidence type="ECO:0000256" key="3">
    <source>
        <dbReference type="ARBA" id="ARBA00022884"/>
    </source>
</evidence>
<protein>
    <recommendedName>
        <fullName evidence="6">Small ribosomal subunit protein uS17</fullName>
    </recommendedName>
</protein>
<evidence type="ECO:0000256" key="5">
    <source>
        <dbReference type="ARBA" id="ARBA00023274"/>
    </source>
</evidence>
<feature type="compositionally biased region" description="Polar residues" evidence="8">
    <location>
        <begin position="166"/>
        <end position="184"/>
    </location>
</feature>
<evidence type="ECO:0000256" key="4">
    <source>
        <dbReference type="ARBA" id="ARBA00022980"/>
    </source>
</evidence>
<comment type="caution">
    <text evidence="9">The sequence shown here is derived from an EMBL/GenBank/DDBJ whole genome shotgun (WGS) entry which is preliminary data.</text>
</comment>
<dbReference type="OrthoDB" id="9811714at2"/>
<feature type="compositionally biased region" description="Acidic residues" evidence="8">
    <location>
        <begin position="194"/>
        <end position="205"/>
    </location>
</feature>
<evidence type="ECO:0000256" key="2">
    <source>
        <dbReference type="ARBA" id="ARBA00022730"/>
    </source>
</evidence>
<keyword evidence="2 6" id="KW-0699">rRNA-binding</keyword>
<dbReference type="NCBIfam" id="TIGR03635">
    <property type="entry name" value="uS17_bact"/>
    <property type="match status" value="1"/>
</dbReference>
<dbReference type="STRING" id="582515.KR51_00011530"/>
<feature type="region of interest" description="Disordered" evidence="8">
    <location>
        <begin position="103"/>
        <end position="205"/>
    </location>
</feature>
<comment type="subunit">
    <text evidence="6">Part of the 30S ribosomal subunit.</text>
</comment>
<dbReference type="Pfam" id="PF00366">
    <property type="entry name" value="Ribosomal_S17"/>
    <property type="match status" value="1"/>
</dbReference>
<keyword evidence="4 6" id="KW-0689">Ribosomal protein</keyword>
<keyword evidence="3 6" id="KW-0694">RNA-binding</keyword>
<sequence length="205" mass="21763">MPAKERVGVVVSNKMHKTIVVAVESRSPSPKYKKTMVRTKRYKVHDEENRCKEGDRVRIRETRPLSRTKRWTLAEVLEGTSRAVTAPQVITELEPEVLVAAGEASVSEAASSDAAEPAESVTPEAPAAADVSPAEDVQVLETGEEEASEGLETTPDSECQSAAEVTETNTSVDASGGETVSSGVTAGDTHQEASDSEEEGSPVEP</sequence>
<evidence type="ECO:0000313" key="9">
    <source>
        <dbReference type="EMBL" id="ERN42224.1"/>
    </source>
</evidence>
<proteinExistence type="inferred from homology"/>